<evidence type="ECO:0000256" key="2">
    <source>
        <dbReference type="SAM" id="SignalP"/>
    </source>
</evidence>
<dbReference type="GO" id="GO:0005975">
    <property type="term" value="P:carbohydrate metabolic process"/>
    <property type="evidence" value="ECO:0007669"/>
    <property type="project" value="UniProtKB-ARBA"/>
</dbReference>
<keyword evidence="2" id="KW-0732">Signal</keyword>
<keyword evidence="1" id="KW-0378">Hydrolase</keyword>
<sequence length="686" mass="78924">MLRRAWTFFLFLGLLWCNASCMKAAAITLHGNTPIYTSAKPGEPLYKAVLALQRDMEKILGGQHTIRPLTEMDRAGIVVLNSLTDSLLAPLAGWEAHRLYTATVAQHPQVILQGADMRGTIYAIYTFSERVLGVPPLWYFSGWQPAARNDIRVPASFSVNCPSPSVKYRAWFPNDTDLFAPWRKASRDNSELWLETALRLKLNTIEWFDGERDYGKPYSISPTTRLISDYGLLNTTHHHSPLNATFSGWNDYWRKTRDTVPPELSLANEKYLEEFWRYNVECIVRNKIPMLWVIGFRGNGDHPFWFTFNDAPSSMKERGAVISRMMARQREIVLEVTGDPATQFRTIFYDELSDLLAEGYIHPPADTSFIWTYVAARRDHYPNEDIRQLDKSRNFHLGYYFNYQFTSTGSHLAAGEGPWKMEKNYRYVAGKTNRPLAFSVVNAGNLREFVMELSANAAMMWDFSSYRSDAFLEDFCRQYFGKRHAPKAARLYKAYYHAYWNQRRPELEGFDRQFVFQDLRYRRAIFELAKAFNNDFDPNPLTDIPAEQVKGRTYRIIPEDNNAATQVDAVITGTTKSAAAFRAVANAADVLYRRMDADKRMFFSDNLRQPAQYMYYLNESLLLLCKAYKSHDAALVEQSVAALQHAEKALHVTAHGRFLDWYDGDRVFGFKGLYKALGSIRAGKTP</sequence>
<dbReference type="PANTHER" id="PTHR37842:SF2">
    <property type="entry name" value="GYLCOSYL HYDROLASE 115 C-TERMINAL DOMAIN-CONTAINING PROTEIN"/>
    <property type="match status" value="1"/>
</dbReference>
<protein>
    <submittedName>
        <fullName evidence="3">Uncharacterized protein</fullName>
    </submittedName>
</protein>
<keyword evidence="4" id="KW-1185">Reference proteome</keyword>
<evidence type="ECO:0000256" key="1">
    <source>
        <dbReference type="ARBA" id="ARBA00022801"/>
    </source>
</evidence>
<dbReference type="Pfam" id="PF15979">
    <property type="entry name" value="Glyco_hydro_115"/>
    <property type="match status" value="1"/>
</dbReference>
<dbReference type="RefSeq" id="WP_186831059.1">
    <property type="nucleotide sequence ID" value="NZ_BKAU01000002.1"/>
</dbReference>
<dbReference type="InterPro" id="IPR042301">
    <property type="entry name" value="GH115_sf"/>
</dbReference>
<gene>
    <name evidence="3" type="ORF">CCY01nite_28560</name>
</gene>
<dbReference type="Proteomes" id="UP000321436">
    <property type="component" value="Unassembled WGS sequence"/>
</dbReference>
<dbReference type="Gene3D" id="3.30.379.10">
    <property type="entry name" value="Chitobiase/beta-hexosaminidase domain 2-like"/>
    <property type="match status" value="1"/>
</dbReference>
<feature type="chain" id="PRO_5021938653" evidence="2">
    <location>
        <begin position="20"/>
        <end position="686"/>
    </location>
</feature>
<name>A0A512RLM8_9BACT</name>
<dbReference type="EMBL" id="BKAU01000002">
    <property type="protein sequence ID" value="GEP96596.1"/>
    <property type="molecule type" value="Genomic_DNA"/>
</dbReference>
<accession>A0A512RLM8</accession>
<dbReference type="AlphaFoldDB" id="A0A512RLM8"/>
<dbReference type="SUPFAM" id="SSF55545">
    <property type="entry name" value="beta-N-acetylhexosaminidase-like domain"/>
    <property type="match status" value="1"/>
</dbReference>
<dbReference type="InterPro" id="IPR031924">
    <property type="entry name" value="GH115"/>
</dbReference>
<dbReference type="Gene3D" id="3.20.20.520">
    <property type="entry name" value="Glycosyl hydrolase family 115"/>
    <property type="match status" value="1"/>
</dbReference>
<organism evidence="3 4">
    <name type="scientific">Chitinophaga cymbidii</name>
    <dbReference type="NCBI Taxonomy" id="1096750"/>
    <lineage>
        <taxon>Bacteria</taxon>
        <taxon>Pseudomonadati</taxon>
        <taxon>Bacteroidota</taxon>
        <taxon>Chitinophagia</taxon>
        <taxon>Chitinophagales</taxon>
        <taxon>Chitinophagaceae</taxon>
        <taxon>Chitinophaga</taxon>
    </lineage>
</organism>
<dbReference type="PANTHER" id="PTHR37842">
    <property type="match status" value="1"/>
</dbReference>
<reference evidence="3 4" key="1">
    <citation type="submission" date="2019-07" db="EMBL/GenBank/DDBJ databases">
        <title>Whole genome shotgun sequence of Chitinophaga cymbidii NBRC 109752.</title>
        <authorList>
            <person name="Hosoyama A."/>
            <person name="Uohara A."/>
            <person name="Ohji S."/>
            <person name="Ichikawa N."/>
        </authorList>
    </citation>
    <scope>NUCLEOTIDE SEQUENCE [LARGE SCALE GENOMIC DNA]</scope>
    <source>
        <strain evidence="3 4">NBRC 109752</strain>
    </source>
</reference>
<dbReference type="GO" id="GO:0016787">
    <property type="term" value="F:hydrolase activity"/>
    <property type="evidence" value="ECO:0007669"/>
    <property type="project" value="UniProtKB-KW"/>
</dbReference>
<feature type="signal peptide" evidence="2">
    <location>
        <begin position="1"/>
        <end position="19"/>
    </location>
</feature>
<comment type="caution">
    <text evidence="3">The sequence shown here is derived from an EMBL/GenBank/DDBJ whole genome shotgun (WGS) entry which is preliminary data.</text>
</comment>
<evidence type="ECO:0000313" key="4">
    <source>
        <dbReference type="Proteomes" id="UP000321436"/>
    </source>
</evidence>
<proteinExistence type="predicted"/>
<evidence type="ECO:0000313" key="3">
    <source>
        <dbReference type="EMBL" id="GEP96596.1"/>
    </source>
</evidence>
<dbReference type="InterPro" id="IPR029018">
    <property type="entry name" value="Hex-like_dom2"/>
</dbReference>